<evidence type="ECO:0000256" key="12">
    <source>
        <dbReference type="SAM" id="Phobius"/>
    </source>
</evidence>
<evidence type="ECO:0000256" key="1">
    <source>
        <dbReference type="ARBA" id="ARBA00003019"/>
    </source>
</evidence>
<keyword evidence="8" id="KW-0406">Ion transport</keyword>
<evidence type="ECO:0000256" key="9">
    <source>
        <dbReference type="ARBA" id="ARBA00023136"/>
    </source>
</evidence>
<feature type="transmembrane region" description="Helical" evidence="12">
    <location>
        <begin position="56"/>
        <end position="78"/>
    </location>
</feature>
<feature type="transmembrane region" description="Helical" evidence="12">
    <location>
        <begin position="378"/>
        <end position="399"/>
    </location>
</feature>
<evidence type="ECO:0000313" key="14">
    <source>
        <dbReference type="Proteomes" id="UP000799428"/>
    </source>
</evidence>
<keyword evidence="9 12" id="KW-0472">Membrane</keyword>
<evidence type="ECO:0000256" key="11">
    <source>
        <dbReference type="ARBA" id="ARBA00032555"/>
    </source>
</evidence>
<evidence type="ECO:0000256" key="3">
    <source>
        <dbReference type="ARBA" id="ARBA00021242"/>
    </source>
</evidence>
<dbReference type="AlphaFoldDB" id="A0A6G1JVP6"/>
<evidence type="ECO:0000256" key="4">
    <source>
        <dbReference type="ARBA" id="ARBA00022448"/>
    </source>
</evidence>
<keyword evidence="14" id="KW-1185">Reference proteome</keyword>
<comment type="function">
    <text evidence="1">Mediates high-affinity intracellular uptake of the rare oligo-element molybdenum.</text>
</comment>
<organism evidence="13 14">
    <name type="scientific">Pleomassaria siparia CBS 279.74</name>
    <dbReference type="NCBI Taxonomy" id="1314801"/>
    <lineage>
        <taxon>Eukaryota</taxon>
        <taxon>Fungi</taxon>
        <taxon>Dikarya</taxon>
        <taxon>Ascomycota</taxon>
        <taxon>Pezizomycotina</taxon>
        <taxon>Dothideomycetes</taxon>
        <taxon>Pleosporomycetidae</taxon>
        <taxon>Pleosporales</taxon>
        <taxon>Pleomassariaceae</taxon>
        <taxon>Pleomassaria</taxon>
    </lineage>
</organism>
<protein>
    <recommendedName>
        <fullName evidence="3">Molybdate-anion transporter</fullName>
    </recommendedName>
    <alternativeName>
        <fullName evidence="10">Major facilitator superfamily domain-containing protein 5</fullName>
    </alternativeName>
    <alternativeName>
        <fullName evidence="11">Molybdate transporter 2 homolog</fullName>
    </alternativeName>
</protein>
<keyword evidence="6 12" id="KW-0812">Transmembrane</keyword>
<dbReference type="SUPFAM" id="SSF103473">
    <property type="entry name" value="MFS general substrate transporter"/>
    <property type="match status" value="1"/>
</dbReference>
<keyword evidence="7 12" id="KW-1133">Transmembrane helix</keyword>
<evidence type="ECO:0000256" key="6">
    <source>
        <dbReference type="ARBA" id="ARBA00022692"/>
    </source>
</evidence>
<sequence length="462" mass="51456">MDLYQSTLVAFLVFNVFFLYRSYRKSCLISDEIEHRLEDDVRVDDRVILKQFKWRFLPIYLLVNGSDWLHGPYIYPIYKDEKGLPEEVVAALFLVGFLAGGISASFTGALADRYGRRSACLSFCVLYSLSACTLLADNIVVLFFGRILGGVSATLLYSVFESWMVTEFNRVLPDEPASTMSGFFSTMTTLNSVVAISAGVLAEWVVKMTGTAKAPFMTSVIFMGTAFVMISKNWKENYGWHKESPETGDANPLFEEKVETLLTGSKPNSKSALRLAFEDPRILVLGLTSCFFEGSLFLFIFFKFPALKLSHKLAGSTEELSFGIIFATLMCSMMLGSMLHQHLSTSKTSIATHKLLAGTLMVAAMCFFIPVYIREEAITLWCFCGFEACCGIYFPLISYLRGQIVEDGARASIYGMLRIPLNIFVVVALSTTKEGEQHRDMVFMTCGGLLLVAAVVVNRALK</sequence>
<dbReference type="GO" id="GO:0005886">
    <property type="term" value="C:plasma membrane"/>
    <property type="evidence" value="ECO:0007669"/>
    <property type="project" value="UniProtKB-SubCell"/>
</dbReference>
<evidence type="ECO:0000313" key="13">
    <source>
        <dbReference type="EMBL" id="KAF2704291.1"/>
    </source>
</evidence>
<feature type="transmembrane region" description="Helical" evidence="12">
    <location>
        <begin position="411"/>
        <end position="429"/>
    </location>
</feature>
<reference evidence="13" key="1">
    <citation type="journal article" date="2020" name="Stud. Mycol.">
        <title>101 Dothideomycetes genomes: a test case for predicting lifestyles and emergence of pathogens.</title>
        <authorList>
            <person name="Haridas S."/>
            <person name="Albert R."/>
            <person name="Binder M."/>
            <person name="Bloem J."/>
            <person name="Labutti K."/>
            <person name="Salamov A."/>
            <person name="Andreopoulos B."/>
            <person name="Baker S."/>
            <person name="Barry K."/>
            <person name="Bills G."/>
            <person name="Bluhm B."/>
            <person name="Cannon C."/>
            <person name="Castanera R."/>
            <person name="Culley D."/>
            <person name="Daum C."/>
            <person name="Ezra D."/>
            <person name="Gonzalez J."/>
            <person name="Henrissat B."/>
            <person name="Kuo A."/>
            <person name="Liang C."/>
            <person name="Lipzen A."/>
            <person name="Lutzoni F."/>
            <person name="Magnuson J."/>
            <person name="Mondo S."/>
            <person name="Nolan M."/>
            <person name="Ohm R."/>
            <person name="Pangilinan J."/>
            <person name="Park H.-J."/>
            <person name="Ramirez L."/>
            <person name="Alfaro M."/>
            <person name="Sun H."/>
            <person name="Tritt A."/>
            <person name="Yoshinaga Y."/>
            <person name="Zwiers L.-H."/>
            <person name="Turgeon B."/>
            <person name="Goodwin S."/>
            <person name="Spatafora J."/>
            <person name="Crous P."/>
            <person name="Grigoriev I."/>
        </authorList>
    </citation>
    <scope>NUCLEOTIDE SEQUENCE</scope>
    <source>
        <strain evidence="13">CBS 279.74</strain>
    </source>
</reference>
<dbReference type="OrthoDB" id="263957at2759"/>
<feature type="transmembrane region" description="Helical" evidence="12">
    <location>
        <begin position="322"/>
        <end position="343"/>
    </location>
</feature>
<proteinExistence type="predicted"/>
<feature type="transmembrane region" description="Helical" evidence="12">
    <location>
        <begin position="441"/>
        <end position="461"/>
    </location>
</feature>
<dbReference type="CDD" id="cd17487">
    <property type="entry name" value="MFS_MFSD5_like"/>
    <property type="match status" value="1"/>
</dbReference>
<feature type="transmembrane region" description="Helical" evidence="12">
    <location>
        <begin position="90"/>
        <end position="111"/>
    </location>
</feature>
<dbReference type="Gene3D" id="1.20.1250.20">
    <property type="entry name" value="MFS general substrate transporter like domains"/>
    <property type="match status" value="1"/>
</dbReference>
<name>A0A6G1JVP6_9PLEO</name>
<dbReference type="GO" id="GO:0015098">
    <property type="term" value="F:molybdate ion transmembrane transporter activity"/>
    <property type="evidence" value="ECO:0007669"/>
    <property type="project" value="InterPro"/>
</dbReference>
<dbReference type="Proteomes" id="UP000799428">
    <property type="component" value="Unassembled WGS sequence"/>
</dbReference>
<dbReference type="GO" id="GO:0006811">
    <property type="term" value="P:monoatomic ion transport"/>
    <property type="evidence" value="ECO:0007669"/>
    <property type="project" value="UniProtKB-KW"/>
</dbReference>
<feature type="transmembrane region" description="Helical" evidence="12">
    <location>
        <begin position="6"/>
        <end position="23"/>
    </location>
</feature>
<evidence type="ECO:0000256" key="7">
    <source>
        <dbReference type="ARBA" id="ARBA00022989"/>
    </source>
</evidence>
<comment type="subcellular location">
    <subcellularLocation>
        <location evidence="2">Cell membrane</location>
        <topology evidence="2">Multi-pass membrane protein</topology>
    </subcellularLocation>
</comment>
<keyword evidence="4" id="KW-0813">Transport</keyword>
<evidence type="ECO:0000256" key="8">
    <source>
        <dbReference type="ARBA" id="ARBA00023065"/>
    </source>
</evidence>
<dbReference type="PANTHER" id="PTHR23516">
    <property type="entry name" value="SAM (S-ADENOSYL METHIONINE) TRANSPORTER"/>
    <property type="match status" value="1"/>
</dbReference>
<feature type="transmembrane region" description="Helical" evidence="12">
    <location>
        <begin position="118"/>
        <end position="136"/>
    </location>
</feature>
<dbReference type="Pfam" id="PF05631">
    <property type="entry name" value="MFS_5"/>
    <property type="match status" value="1"/>
</dbReference>
<feature type="transmembrane region" description="Helical" evidence="12">
    <location>
        <begin position="181"/>
        <end position="202"/>
    </location>
</feature>
<gene>
    <name evidence="13" type="ORF">K504DRAFT_485313</name>
</gene>
<evidence type="ECO:0000256" key="5">
    <source>
        <dbReference type="ARBA" id="ARBA00022475"/>
    </source>
</evidence>
<keyword evidence="5" id="KW-1003">Cell membrane</keyword>
<dbReference type="PANTHER" id="PTHR23516:SF1">
    <property type="entry name" value="MOLYBDATE-ANION TRANSPORTER"/>
    <property type="match status" value="1"/>
</dbReference>
<dbReference type="InterPro" id="IPR036259">
    <property type="entry name" value="MFS_trans_sf"/>
</dbReference>
<dbReference type="EMBL" id="MU005783">
    <property type="protein sequence ID" value="KAF2704291.1"/>
    <property type="molecule type" value="Genomic_DNA"/>
</dbReference>
<feature type="transmembrane region" description="Helical" evidence="12">
    <location>
        <begin position="282"/>
        <end position="302"/>
    </location>
</feature>
<evidence type="ECO:0000256" key="10">
    <source>
        <dbReference type="ARBA" id="ARBA00030646"/>
    </source>
</evidence>
<dbReference type="InterPro" id="IPR008509">
    <property type="entry name" value="MOT2/MFSD5"/>
</dbReference>
<feature type="transmembrane region" description="Helical" evidence="12">
    <location>
        <begin position="355"/>
        <end position="372"/>
    </location>
</feature>
<evidence type="ECO:0000256" key="2">
    <source>
        <dbReference type="ARBA" id="ARBA00004651"/>
    </source>
</evidence>
<accession>A0A6G1JVP6</accession>